<proteinExistence type="predicted"/>
<feature type="transmembrane region" description="Helical" evidence="1">
    <location>
        <begin position="40"/>
        <end position="66"/>
    </location>
</feature>
<keyword evidence="1" id="KW-0472">Membrane</keyword>
<evidence type="ECO:0000313" key="3">
    <source>
        <dbReference type="Proteomes" id="UP000305451"/>
    </source>
</evidence>
<evidence type="ECO:0000313" key="2">
    <source>
        <dbReference type="EMBL" id="TGY92829.1"/>
    </source>
</evidence>
<protein>
    <submittedName>
        <fullName evidence="2">DoxX protein</fullName>
    </submittedName>
</protein>
<dbReference type="Proteomes" id="UP000305451">
    <property type="component" value="Unassembled WGS sequence"/>
</dbReference>
<evidence type="ECO:0000256" key="1">
    <source>
        <dbReference type="SAM" id="Phobius"/>
    </source>
</evidence>
<dbReference type="AlphaFoldDB" id="A0A4V6RF87"/>
<organism evidence="2 3">
    <name type="scientific">Marinicauda pacifica</name>
    <dbReference type="NCBI Taxonomy" id="1133559"/>
    <lineage>
        <taxon>Bacteria</taxon>
        <taxon>Pseudomonadati</taxon>
        <taxon>Pseudomonadota</taxon>
        <taxon>Alphaproteobacteria</taxon>
        <taxon>Maricaulales</taxon>
        <taxon>Maricaulaceae</taxon>
        <taxon>Marinicauda</taxon>
    </lineage>
</organism>
<feature type="transmembrane region" description="Helical" evidence="1">
    <location>
        <begin position="103"/>
        <end position="121"/>
    </location>
</feature>
<feature type="transmembrane region" description="Helical" evidence="1">
    <location>
        <begin position="73"/>
        <end position="91"/>
    </location>
</feature>
<reference evidence="2 3" key="1">
    <citation type="journal article" date="2013" name="Int. J. Syst. Evol. Microbiol.">
        <title>Marinicauda pacifica gen. nov., sp. nov., a prosthecate alphaproteobacterium of the family Hyphomonadaceae isolated from deep seawater.</title>
        <authorList>
            <person name="Zhang X.Y."/>
            <person name="Li G.W."/>
            <person name="Wang C.S."/>
            <person name="Zhang Y.J."/>
            <person name="Xu X.W."/>
            <person name="Li H."/>
            <person name="Liu A."/>
            <person name="Liu C."/>
            <person name="Xie B.B."/>
            <person name="Qin Q.L."/>
            <person name="Xu Z."/>
            <person name="Chen X.L."/>
            <person name="Zhou B.C."/>
            <person name="Zhang Y.Z."/>
        </authorList>
    </citation>
    <scope>NUCLEOTIDE SEQUENCE [LARGE SCALE GENOMIC DNA]</scope>
    <source>
        <strain evidence="2 3">P-1 km-3</strain>
    </source>
</reference>
<keyword evidence="1" id="KW-0812">Transmembrane</keyword>
<keyword evidence="3" id="KW-1185">Reference proteome</keyword>
<dbReference type="EMBL" id="SRXV01000002">
    <property type="protein sequence ID" value="TGY92829.1"/>
    <property type="molecule type" value="Genomic_DNA"/>
</dbReference>
<accession>A0A4V6RF87</accession>
<keyword evidence="1" id="KW-1133">Transmembrane helix</keyword>
<sequence>MTRLTLSLFIMRASVAAFFAVWAVEKLVKPESAVAIFDRFYGISGLPVTVAYAIGAIQLLLVLAFLVWARWRAITTGLLLAMHAVSTLSTWQQLAAPYEGGNHLFWAAVPTLAALIALFLLRDEDRFLTVG</sequence>
<name>A0A4V6RF87_9PROT</name>
<dbReference type="RefSeq" id="WP_135944359.1">
    <property type="nucleotide sequence ID" value="NZ_BMEI01000002.1"/>
</dbReference>
<dbReference type="OrthoDB" id="7355622at2"/>
<gene>
    <name evidence="2" type="ORF">E5162_07085</name>
</gene>
<comment type="caution">
    <text evidence="2">The sequence shown here is derived from an EMBL/GenBank/DDBJ whole genome shotgun (WGS) entry which is preliminary data.</text>
</comment>